<name>A0A0C3FIA9_PILCF</name>
<reference evidence="3" key="2">
    <citation type="submission" date="2015-01" db="EMBL/GenBank/DDBJ databases">
        <title>Evolutionary Origins and Diversification of the Mycorrhizal Mutualists.</title>
        <authorList>
            <consortium name="DOE Joint Genome Institute"/>
            <consortium name="Mycorrhizal Genomics Consortium"/>
            <person name="Kohler A."/>
            <person name="Kuo A."/>
            <person name="Nagy L.G."/>
            <person name="Floudas D."/>
            <person name="Copeland A."/>
            <person name="Barry K.W."/>
            <person name="Cichocki N."/>
            <person name="Veneault-Fourrey C."/>
            <person name="LaButti K."/>
            <person name="Lindquist E.A."/>
            <person name="Lipzen A."/>
            <person name="Lundell T."/>
            <person name="Morin E."/>
            <person name="Murat C."/>
            <person name="Riley R."/>
            <person name="Ohm R."/>
            <person name="Sun H."/>
            <person name="Tunlid A."/>
            <person name="Henrissat B."/>
            <person name="Grigoriev I.V."/>
            <person name="Hibbett D.S."/>
            <person name="Martin F."/>
        </authorList>
    </citation>
    <scope>NUCLEOTIDE SEQUENCE [LARGE SCALE GENOMIC DNA]</scope>
    <source>
        <strain evidence="3">F 1598</strain>
    </source>
</reference>
<dbReference type="HOGENOM" id="CLU_067622_0_1_1"/>
<feature type="region of interest" description="Disordered" evidence="1">
    <location>
        <begin position="227"/>
        <end position="250"/>
    </location>
</feature>
<keyword evidence="3" id="KW-1185">Reference proteome</keyword>
<reference evidence="2 3" key="1">
    <citation type="submission" date="2014-04" db="EMBL/GenBank/DDBJ databases">
        <authorList>
            <consortium name="DOE Joint Genome Institute"/>
            <person name="Kuo A."/>
            <person name="Tarkka M."/>
            <person name="Buscot F."/>
            <person name="Kohler A."/>
            <person name="Nagy L.G."/>
            <person name="Floudas D."/>
            <person name="Copeland A."/>
            <person name="Barry K.W."/>
            <person name="Cichocki N."/>
            <person name="Veneault-Fourrey C."/>
            <person name="LaButti K."/>
            <person name="Lindquist E.A."/>
            <person name="Lipzen A."/>
            <person name="Lundell T."/>
            <person name="Morin E."/>
            <person name="Murat C."/>
            <person name="Sun H."/>
            <person name="Tunlid A."/>
            <person name="Henrissat B."/>
            <person name="Grigoriev I.V."/>
            <person name="Hibbett D.S."/>
            <person name="Martin F."/>
            <person name="Nordberg H.P."/>
            <person name="Cantor M.N."/>
            <person name="Hua S.X."/>
        </authorList>
    </citation>
    <scope>NUCLEOTIDE SEQUENCE [LARGE SCALE GENOMIC DNA]</scope>
    <source>
        <strain evidence="2 3">F 1598</strain>
    </source>
</reference>
<accession>A0A0C3FIA9</accession>
<organism evidence="2 3">
    <name type="scientific">Piloderma croceum (strain F 1598)</name>
    <dbReference type="NCBI Taxonomy" id="765440"/>
    <lineage>
        <taxon>Eukaryota</taxon>
        <taxon>Fungi</taxon>
        <taxon>Dikarya</taxon>
        <taxon>Basidiomycota</taxon>
        <taxon>Agaricomycotina</taxon>
        <taxon>Agaricomycetes</taxon>
        <taxon>Agaricomycetidae</taxon>
        <taxon>Atheliales</taxon>
        <taxon>Atheliaceae</taxon>
        <taxon>Piloderma</taxon>
    </lineage>
</organism>
<sequence length="250" mass="28215">MQFLKVEKPHSWKIVKSSEAETDTEELVLSFQGVIVSKTLPPFKTKVAANKKHFLRQSVQLTGLSTPSFQTCIDNLQHIHTAFGRHVPEGELESFRTDMFLDHPCVDIATRYYTSRREDPTGTAVPFSPDVDPNGTLQAMITDDHFHGVDNQVLYYTLIGQEGRKQHRRPTNPGSFRTGDIVEVQTTISIIQVKKDRFRMILNPHTLAMLDSGPSVVSAHMFKTQEKTEAHGNAEGCIPSHEDHHQSTRL</sequence>
<dbReference type="Proteomes" id="UP000054166">
    <property type="component" value="Unassembled WGS sequence"/>
</dbReference>
<dbReference type="InParanoid" id="A0A0C3FIA9"/>
<gene>
    <name evidence="2" type="ORF">PILCRDRAFT_74520</name>
</gene>
<protein>
    <submittedName>
        <fullName evidence="2">Uncharacterized protein</fullName>
    </submittedName>
</protein>
<proteinExistence type="predicted"/>
<evidence type="ECO:0000313" key="2">
    <source>
        <dbReference type="EMBL" id="KIM79399.1"/>
    </source>
</evidence>
<dbReference type="STRING" id="765440.A0A0C3FIA9"/>
<evidence type="ECO:0000256" key="1">
    <source>
        <dbReference type="SAM" id="MobiDB-lite"/>
    </source>
</evidence>
<dbReference type="EMBL" id="KN833010">
    <property type="protein sequence ID" value="KIM79399.1"/>
    <property type="molecule type" value="Genomic_DNA"/>
</dbReference>
<feature type="compositionally biased region" description="Basic and acidic residues" evidence="1">
    <location>
        <begin position="240"/>
        <end position="250"/>
    </location>
</feature>
<dbReference type="AlphaFoldDB" id="A0A0C3FIA9"/>
<evidence type="ECO:0000313" key="3">
    <source>
        <dbReference type="Proteomes" id="UP000054166"/>
    </source>
</evidence>
<dbReference type="OrthoDB" id="3269456at2759"/>